<dbReference type="Gene3D" id="1.10.10.10">
    <property type="entry name" value="Winged helix-like DNA-binding domain superfamily/Winged helix DNA-binding domain"/>
    <property type="match status" value="1"/>
</dbReference>
<dbReference type="InterPro" id="IPR005471">
    <property type="entry name" value="Tscrpt_reg_IclR_N"/>
</dbReference>
<keyword evidence="7" id="KW-1185">Reference proteome</keyword>
<dbReference type="SMART" id="SM00346">
    <property type="entry name" value="HTH_ICLR"/>
    <property type="match status" value="1"/>
</dbReference>
<sequence length="245" mass="25220">MEGLRRDVDLLDALATAEAQAAGLGVARLAAMTGRTESQVSRALAALAAEGLVERDPTSRRYALGWRLYAFAARTTEARLVRTAGRVLATLADRLRVGAHLCRLHGDAVATVLTAAGDGTPPRLAFDVSEVPVEISSAGRVLLAFRDEAGLGRRLAARGLDRAIAARVVADGLAVVDGELDPRLAGASAPVRDLHGGVVAAVNVSGPAARVRRSLPALAAATVEAAAEIQGRFAPVSTNPCPGTD</sequence>
<dbReference type="SUPFAM" id="SSF55781">
    <property type="entry name" value="GAF domain-like"/>
    <property type="match status" value="1"/>
</dbReference>
<keyword evidence="3" id="KW-0804">Transcription</keyword>
<keyword evidence="2" id="KW-0238">DNA-binding</keyword>
<reference evidence="7" key="1">
    <citation type="journal article" date="2019" name="Int. J. Syst. Evol. Microbiol.">
        <title>The Global Catalogue of Microorganisms (GCM) 10K type strain sequencing project: providing services to taxonomists for standard genome sequencing and annotation.</title>
        <authorList>
            <consortium name="The Broad Institute Genomics Platform"/>
            <consortium name="The Broad Institute Genome Sequencing Center for Infectious Disease"/>
            <person name="Wu L."/>
            <person name="Ma J."/>
        </authorList>
    </citation>
    <scope>NUCLEOTIDE SEQUENCE [LARGE SCALE GENOMIC DNA]</scope>
    <source>
        <strain evidence="7">CGMCC 4.7093</strain>
    </source>
</reference>
<dbReference type="SUPFAM" id="SSF46785">
    <property type="entry name" value="Winged helix' DNA-binding domain"/>
    <property type="match status" value="1"/>
</dbReference>
<dbReference type="InterPro" id="IPR014757">
    <property type="entry name" value="Tscrpt_reg_IclR_C"/>
</dbReference>
<dbReference type="PROSITE" id="PS51078">
    <property type="entry name" value="ICLR_ED"/>
    <property type="match status" value="1"/>
</dbReference>
<dbReference type="InterPro" id="IPR050707">
    <property type="entry name" value="HTH_MetabolicPath_Reg"/>
</dbReference>
<dbReference type="PANTHER" id="PTHR30136">
    <property type="entry name" value="HELIX-TURN-HELIX TRANSCRIPTIONAL REGULATOR, ICLR FAMILY"/>
    <property type="match status" value="1"/>
</dbReference>
<gene>
    <name evidence="6" type="ORF">ACFPBZ_24860</name>
</gene>
<evidence type="ECO:0000313" key="6">
    <source>
        <dbReference type="EMBL" id="MFC5065472.1"/>
    </source>
</evidence>
<dbReference type="PROSITE" id="PS51077">
    <property type="entry name" value="HTH_ICLR"/>
    <property type="match status" value="1"/>
</dbReference>
<dbReference type="InterPro" id="IPR029016">
    <property type="entry name" value="GAF-like_dom_sf"/>
</dbReference>
<dbReference type="InterPro" id="IPR036390">
    <property type="entry name" value="WH_DNA-bd_sf"/>
</dbReference>
<keyword evidence="1" id="KW-0805">Transcription regulation</keyword>
<feature type="domain" description="HTH iclR-type" evidence="4">
    <location>
        <begin position="1"/>
        <end position="66"/>
    </location>
</feature>
<dbReference type="Proteomes" id="UP001595947">
    <property type="component" value="Unassembled WGS sequence"/>
</dbReference>
<feature type="domain" description="IclR-ED" evidence="5">
    <location>
        <begin position="67"/>
        <end position="235"/>
    </location>
</feature>
<evidence type="ECO:0000256" key="2">
    <source>
        <dbReference type="ARBA" id="ARBA00023125"/>
    </source>
</evidence>
<evidence type="ECO:0000256" key="1">
    <source>
        <dbReference type="ARBA" id="ARBA00023015"/>
    </source>
</evidence>
<protein>
    <submittedName>
        <fullName evidence="6">IclR family transcriptional regulator</fullName>
    </submittedName>
</protein>
<dbReference type="EMBL" id="JBHSIV010000037">
    <property type="protein sequence ID" value="MFC5065472.1"/>
    <property type="molecule type" value="Genomic_DNA"/>
</dbReference>
<evidence type="ECO:0000259" key="4">
    <source>
        <dbReference type="PROSITE" id="PS51077"/>
    </source>
</evidence>
<evidence type="ECO:0000256" key="3">
    <source>
        <dbReference type="ARBA" id="ARBA00023163"/>
    </source>
</evidence>
<accession>A0ABV9YV36</accession>
<dbReference type="InterPro" id="IPR036388">
    <property type="entry name" value="WH-like_DNA-bd_sf"/>
</dbReference>
<comment type="caution">
    <text evidence="6">The sequence shown here is derived from an EMBL/GenBank/DDBJ whole genome shotgun (WGS) entry which is preliminary data.</text>
</comment>
<organism evidence="6 7">
    <name type="scientific">Actinomycetospora atypica</name>
    <dbReference type="NCBI Taxonomy" id="1290095"/>
    <lineage>
        <taxon>Bacteria</taxon>
        <taxon>Bacillati</taxon>
        <taxon>Actinomycetota</taxon>
        <taxon>Actinomycetes</taxon>
        <taxon>Pseudonocardiales</taxon>
        <taxon>Pseudonocardiaceae</taxon>
        <taxon>Actinomycetospora</taxon>
    </lineage>
</organism>
<dbReference type="PANTHER" id="PTHR30136:SF35">
    <property type="entry name" value="HTH-TYPE TRANSCRIPTIONAL REGULATOR RV1719"/>
    <property type="match status" value="1"/>
</dbReference>
<dbReference type="Pfam" id="PF01614">
    <property type="entry name" value="IclR_C"/>
    <property type="match status" value="1"/>
</dbReference>
<evidence type="ECO:0000259" key="5">
    <source>
        <dbReference type="PROSITE" id="PS51078"/>
    </source>
</evidence>
<name>A0ABV9YV36_9PSEU</name>
<dbReference type="Pfam" id="PF09339">
    <property type="entry name" value="HTH_IclR"/>
    <property type="match status" value="1"/>
</dbReference>
<dbReference type="RefSeq" id="WP_378038801.1">
    <property type="nucleotide sequence ID" value="NZ_JBHSIV010000037.1"/>
</dbReference>
<evidence type="ECO:0000313" key="7">
    <source>
        <dbReference type="Proteomes" id="UP001595947"/>
    </source>
</evidence>
<dbReference type="Gene3D" id="3.30.450.40">
    <property type="match status" value="1"/>
</dbReference>
<proteinExistence type="predicted"/>